<dbReference type="AlphaFoldDB" id="A0A073IUG9"/>
<keyword evidence="2" id="KW-1185">Reference proteome</keyword>
<comment type="caution">
    <text evidence="1">The sequence shown here is derived from an EMBL/GenBank/DDBJ whole genome shotgun (WGS) entry which is preliminary data.</text>
</comment>
<gene>
    <name evidence="1" type="ORF">EH55_10295</name>
</gene>
<dbReference type="GeneID" id="90982632"/>
<dbReference type="InterPro" id="IPR041854">
    <property type="entry name" value="BFD-like_2Fe2S-bd_dom_sf"/>
</dbReference>
<evidence type="ECO:0000313" key="1">
    <source>
        <dbReference type="EMBL" id="KEJ93245.1"/>
    </source>
</evidence>
<proteinExistence type="predicted"/>
<dbReference type="RefSeq" id="WP_037974305.1">
    <property type="nucleotide sequence ID" value="NZ_JMKI01000005.1"/>
</dbReference>
<dbReference type="EMBL" id="JMKI01000005">
    <property type="protein sequence ID" value="KEJ93245.1"/>
    <property type="molecule type" value="Genomic_DNA"/>
</dbReference>
<evidence type="ECO:0000313" key="2">
    <source>
        <dbReference type="Proteomes" id="UP000027665"/>
    </source>
</evidence>
<name>A0A073IUG9_9BACT</name>
<protein>
    <submittedName>
        <fullName evidence="1">Uncharacterized protein</fullName>
    </submittedName>
</protein>
<reference evidence="1 2" key="1">
    <citation type="submission" date="2014-04" db="EMBL/GenBank/DDBJ databases">
        <title>Draft Genome Sequence of Synergistes jonesii.</title>
        <authorList>
            <person name="Coil D.A."/>
            <person name="Eisen J.A."/>
            <person name="Holland-Moritz H.E."/>
        </authorList>
    </citation>
    <scope>NUCLEOTIDE SEQUENCE [LARGE SCALE GENOMIC DNA]</scope>
    <source>
        <strain evidence="1 2">78-1</strain>
    </source>
</reference>
<accession>A0A073IUG9</accession>
<dbReference type="Proteomes" id="UP000027665">
    <property type="component" value="Unassembled WGS sequence"/>
</dbReference>
<sequence length="97" mass="10610">MIDLERLWRDADAKTPICTKTGATKNMVLGAIMKGARSFEDIAAAVPLCADNECALRNPSGRGCRENVEALLSIYVPIHEMMTEGGGCAHHRPRKKE</sequence>
<dbReference type="Gene3D" id="1.10.10.1100">
    <property type="entry name" value="BFD-like [2Fe-2S]-binding domain"/>
    <property type="match status" value="1"/>
</dbReference>
<organism evidence="1 2">
    <name type="scientific">Synergistes jonesii</name>
    <dbReference type="NCBI Taxonomy" id="2754"/>
    <lineage>
        <taxon>Bacteria</taxon>
        <taxon>Thermotogati</taxon>
        <taxon>Synergistota</taxon>
        <taxon>Synergistia</taxon>
        <taxon>Synergistales</taxon>
        <taxon>Synergistaceae</taxon>
        <taxon>Synergistes</taxon>
    </lineage>
</organism>
<dbReference type="OrthoDB" id="6055at2"/>
<dbReference type="STRING" id="2754.EH55_10295"/>